<feature type="region of interest" description="Disordered" evidence="5">
    <location>
        <begin position="555"/>
        <end position="579"/>
    </location>
</feature>
<dbReference type="Gene3D" id="2.30.29.30">
    <property type="entry name" value="Pleckstrin-homology domain (PH domain)/Phosphotyrosine-binding domain (PTB)"/>
    <property type="match status" value="1"/>
</dbReference>
<accession>A0ABR4NZX4</accession>
<evidence type="ECO:0000256" key="4">
    <source>
        <dbReference type="ARBA" id="ARBA00023121"/>
    </source>
</evidence>
<dbReference type="InterPro" id="IPR001849">
    <property type="entry name" value="PH_domain"/>
</dbReference>
<dbReference type="PANTHER" id="PTHR10972">
    <property type="entry name" value="OXYSTEROL-BINDING PROTEIN-RELATED"/>
    <property type="match status" value="1"/>
</dbReference>
<evidence type="ECO:0000259" key="6">
    <source>
        <dbReference type="PROSITE" id="PS50003"/>
    </source>
</evidence>
<reference evidence="7 8" key="1">
    <citation type="submission" date="2024-05" db="EMBL/GenBank/DDBJ databases">
        <title>Long read based assembly of the Candida bracarensis genome reveals expanded adhesin content.</title>
        <authorList>
            <person name="Marcet-Houben M."/>
            <person name="Ksiezopolska E."/>
            <person name="Gabaldon T."/>
        </authorList>
    </citation>
    <scope>NUCLEOTIDE SEQUENCE [LARGE SCALE GENOMIC DNA]</scope>
    <source>
        <strain evidence="7 8">CBM6</strain>
    </source>
</reference>
<protein>
    <recommendedName>
        <fullName evidence="6">PH domain-containing protein</fullName>
    </recommendedName>
</protein>
<keyword evidence="2" id="KW-0813">Transport</keyword>
<feature type="domain" description="PH" evidence="6">
    <location>
        <begin position="253"/>
        <end position="347"/>
    </location>
</feature>
<evidence type="ECO:0000313" key="8">
    <source>
        <dbReference type="Proteomes" id="UP001623330"/>
    </source>
</evidence>
<keyword evidence="3" id="KW-0445">Lipid transport</keyword>
<comment type="caution">
    <text evidence="7">The sequence shown here is derived from an EMBL/GenBank/DDBJ whole genome shotgun (WGS) entry which is preliminary data.</text>
</comment>
<evidence type="ECO:0000256" key="2">
    <source>
        <dbReference type="ARBA" id="ARBA00022448"/>
    </source>
</evidence>
<comment type="similarity">
    <text evidence="1">Belongs to the OSBP family.</text>
</comment>
<dbReference type="InterPro" id="IPR011993">
    <property type="entry name" value="PH-like_dom_sf"/>
</dbReference>
<feature type="region of interest" description="Disordered" evidence="5">
    <location>
        <begin position="77"/>
        <end position="119"/>
    </location>
</feature>
<name>A0ABR4NZX4_9SACH</name>
<keyword evidence="4" id="KW-0446">Lipid-binding</keyword>
<keyword evidence="8" id="KW-1185">Reference proteome</keyword>
<organism evidence="7 8">
    <name type="scientific">Nakaseomyces bracarensis</name>
    <dbReference type="NCBI Taxonomy" id="273131"/>
    <lineage>
        <taxon>Eukaryota</taxon>
        <taxon>Fungi</taxon>
        <taxon>Dikarya</taxon>
        <taxon>Ascomycota</taxon>
        <taxon>Saccharomycotina</taxon>
        <taxon>Saccharomycetes</taxon>
        <taxon>Saccharomycetales</taxon>
        <taxon>Saccharomycetaceae</taxon>
        <taxon>Nakaseomyces</taxon>
    </lineage>
</organism>
<feature type="region of interest" description="Disordered" evidence="5">
    <location>
        <begin position="225"/>
        <end position="244"/>
    </location>
</feature>
<dbReference type="PANTHER" id="PTHR10972:SF203">
    <property type="entry name" value="OXYSTEROL-BINDING PROTEIN HOMOLOG 3"/>
    <property type="match status" value="1"/>
</dbReference>
<dbReference type="SUPFAM" id="SSF144000">
    <property type="entry name" value="Oxysterol-binding protein-like"/>
    <property type="match status" value="1"/>
</dbReference>
<dbReference type="PROSITE" id="PS50003">
    <property type="entry name" value="PH_DOMAIN"/>
    <property type="match status" value="1"/>
</dbReference>
<dbReference type="Pfam" id="PF15409">
    <property type="entry name" value="PH_8"/>
    <property type="match status" value="1"/>
</dbReference>
<dbReference type="CDD" id="cd13289">
    <property type="entry name" value="PH_Osh3p_yeast"/>
    <property type="match status" value="1"/>
</dbReference>
<feature type="compositionally biased region" description="Low complexity" evidence="5">
    <location>
        <begin position="77"/>
        <end position="93"/>
    </location>
</feature>
<dbReference type="InterPro" id="IPR000648">
    <property type="entry name" value="Oxysterol-bd"/>
</dbReference>
<feature type="compositionally biased region" description="Polar residues" evidence="5">
    <location>
        <begin position="397"/>
        <end position="406"/>
    </location>
</feature>
<gene>
    <name evidence="7" type="ORF">RNJ44_02661</name>
</gene>
<dbReference type="InterPro" id="IPR041680">
    <property type="entry name" value="PH_8"/>
</dbReference>
<evidence type="ECO:0000256" key="1">
    <source>
        <dbReference type="ARBA" id="ARBA00008842"/>
    </source>
</evidence>
<evidence type="ECO:0000256" key="3">
    <source>
        <dbReference type="ARBA" id="ARBA00023055"/>
    </source>
</evidence>
<dbReference type="Gene3D" id="2.40.160.120">
    <property type="match status" value="1"/>
</dbReference>
<feature type="region of interest" description="Disordered" evidence="5">
    <location>
        <begin position="352"/>
        <end position="407"/>
    </location>
</feature>
<evidence type="ECO:0000256" key="5">
    <source>
        <dbReference type="SAM" id="MobiDB-lite"/>
    </source>
</evidence>
<proteinExistence type="inferred from homology"/>
<evidence type="ECO:0000313" key="7">
    <source>
        <dbReference type="EMBL" id="KAL3234873.1"/>
    </source>
</evidence>
<dbReference type="Proteomes" id="UP001623330">
    <property type="component" value="Unassembled WGS sequence"/>
</dbReference>
<dbReference type="SUPFAM" id="SSF50729">
    <property type="entry name" value="PH domain-like"/>
    <property type="match status" value="1"/>
</dbReference>
<feature type="compositionally biased region" description="Acidic residues" evidence="5">
    <location>
        <begin position="352"/>
        <end position="363"/>
    </location>
</feature>
<dbReference type="InterPro" id="IPR037239">
    <property type="entry name" value="OSBP_sf"/>
</dbReference>
<dbReference type="Pfam" id="PF01237">
    <property type="entry name" value="Oxysterol_BP"/>
    <property type="match status" value="1"/>
</dbReference>
<dbReference type="EMBL" id="JBEVYD010000002">
    <property type="protein sequence ID" value="KAL3234873.1"/>
    <property type="molecule type" value="Genomic_DNA"/>
</dbReference>
<sequence length="1010" mass="114918">METIDIQNRCFVVRWVKCEKGDTINYQVKPLKKSIQLGIYKKLKNDVEGHATAVHIAPDTRTMLDYTSRTLLQRNSSIYSGSNSSKSTTSPKGPRSRQDSSNSISHTADSKKRGNSSSNLSIADIQQQTQDLPLKEKLIASGFTLVESMGTVHGNQFKQGVIEVKDDDYYYAFILDNSSSKNAKKKLLFNASIVKTDAQSITGKKVGYSSTSLTSKTINGLNKGSASQLSMNGQNGKSCHNKSNNSVMRVGQGRYLQGYLLKKRRKRLQGFRKRFFTLDYRYGTLSYYLNDHNQTCRGEMVINLSTVSANKKDRIIIIDSGMELWFMKASDTNTWQTWVDALQSCFELTEPIPEDDENIDEDEHTIGPTSSKINDRNVSAEADNLQTPRPRLGESSAPASTRSTDYTPLPDSVYNEYTGNLMLIQEWIEKCKLESLRYVPVRNEFNLGSELSEKEKKTEMYLAGINSPINTASTDSLENIHEDTPTSHSLYRKLSEMETFMGQFIKQSKLLLRDHQLISRQVKENRYSIISSVSDNEEYFDARDGLTQGVILLDDAEDDSGDTEYSKDEPEIGVDDLEDDEYDSEDLDMRHHTTNEYSSTESLPLNEKTKTIESSVPETMSRRGSVPMIETTLYPFPIVKDIVRRSDIKPSTSTPPSLLSFLRKNVGKDLSSITMPVTSNEPLSILQVISEAFEYADILHPKRDMQPLTSVAIFAISALSIQRDKTRALRKPFNPLLGETFEYIHERYGFRLIAEKVSHKPQIFAFNVEHPQWTCEYTMTPVQKFWGKSLELNNEGTIKLTLKKTGVVYKWVQPTTMVKNLIAGERYTEPVNEFEIEGSDGSKAKVTFQKTGMFGGRSESLSVSISPSKGSKWKKQTLKGKWTESLEDASTHKKLWHVGDLVKNSQSKYGFTTFTAHLNEITDIEKNELPPTDSRLRPDIQAYEIGDLEKAEELKLKLEQLQRDRRLNNKDVVPKYFEKVSNTEWKIIEGPNNYWERRKRKDWSGIEDLW</sequence>
<dbReference type="SMART" id="SM00233">
    <property type="entry name" value="PH"/>
    <property type="match status" value="1"/>
</dbReference>